<accession>A0A371FG01</accession>
<dbReference type="Proteomes" id="UP000257109">
    <property type="component" value="Unassembled WGS sequence"/>
</dbReference>
<dbReference type="AlphaFoldDB" id="A0A371FG01"/>
<feature type="region of interest" description="Disordered" evidence="1">
    <location>
        <begin position="23"/>
        <end position="55"/>
    </location>
</feature>
<dbReference type="EMBL" id="QJKJ01009260">
    <property type="protein sequence ID" value="RDX77170.1"/>
    <property type="molecule type" value="Genomic_DNA"/>
</dbReference>
<sequence>MAAQIYVVYQAMELIKTQTRVEGCKGAASSNSSEPRTKSDKTLRGASGGSSPRRSATTSFIVGLLCGSGWQQANPSFNTISISPISYSPLILASAASRAHPFAYNSLTQSMSTTSSSATDVSMGRLPHATSNSTTPKP</sequence>
<comment type="caution">
    <text evidence="2">The sequence shown here is derived from an EMBL/GenBank/DDBJ whole genome shotgun (WGS) entry which is preliminary data.</text>
</comment>
<proteinExistence type="predicted"/>
<feature type="non-terminal residue" evidence="2">
    <location>
        <position position="1"/>
    </location>
</feature>
<evidence type="ECO:0000256" key="1">
    <source>
        <dbReference type="SAM" id="MobiDB-lite"/>
    </source>
</evidence>
<organism evidence="2 3">
    <name type="scientific">Mucuna pruriens</name>
    <name type="common">Velvet bean</name>
    <name type="synonym">Dolichos pruriens</name>
    <dbReference type="NCBI Taxonomy" id="157652"/>
    <lineage>
        <taxon>Eukaryota</taxon>
        <taxon>Viridiplantae</taxon>
        <taxon>Streptophyta</taxon>
        <taxon>Embryophyta</taxon>
        <taxon>Tracheophyta</taxon>
        <taxon>Spermatophyta</taxon>
        <taxon>Magnoliopsida</taxon>
        <taxon>eudicotyledons</taxon>
        <taxon>Gunneridae</taxon>
        <taxon>Pentapetalae</taxon>
        <taxon>rosids</taxon>
        <taxon>fabids</taxon>
        <taxon>Fabales</taxon>
        <taxon>Fabaceae</taxon>
        <taxon>Papilionoideae</taxon>
        <taxon>50 kb inversion clade</taxon>
        <taxon>NPAAA clade</taxon>
        <taxon>indigoferoid/millettioid clade</taxon>
        <taxon>Phaseoleae</taxon>
        <taxon>Mucuna</taxon>
    </lineage>
</organism>
<feature type="region of interest" description="Disordered" evidence="1">
    <location>
        <begin position="108"/>
        <end position="138"/>
    </location>
</feature>
<protein>
    <submittedName>
        <fullName evidence="2">Uncharacterized protein</fullName>
    </submittedName>
</protein>
<feature type="compositionally biased region" description="Low complexity" evidence="1">
    <location>
        <begin position="108"/>
        <end position="122"/>
    </location>
</feature>
<feature type="compositionally biased region" description="Polar residues" evidence="1">
    <location>
        <begin position="129"/>
        <end position="138"/>
    </location>
</feature>
<keyword evidence="3" id="KW-1185">Reference proteome</keyword>
<evidence type="ECO:0000313" key="2">
    <source>
        <dbReference type="EMBL" id="RDX77170.1"/>
    </source>
</evidence>
<gene>
    <name evidence="2" type="ORF">CR513_42748</name>
</gene>
<name>A0A371FG01_MUCPR</name>
<reference evidence="2" key="1">
    <citation type="submission" date="2018-05" db="EMBL/GenBank/DDBJ databases">
        <title>Draft genome of Mucuna pruriens seed.</title>
        <authorList>
            <person name="Nnadi N.E."/>
            <person name="Vos R."/>
            <person name="Hasami M.H."/>
            <person name="Devisetty U.K."/>
            <person name="Aguiy J.C."/>
        </authorList>
    </citation>
    <scope>NUCLEOTIDE SEQUENCE [LARGE SCALE GENOMIC DNA]</scope>
    <source>
        <strain evidence="2">JCA_2017</strain>
    </source>
</reference>
<evidence type="ECO:0000313" key="3">
    <source>
        <dbReference type="Proteomes" id="UP000257109"/>
    </source>
</evidence>